<dbReference type="EMBL" id="MNUY01000024">
    <property type="protein sequence ID" value="OIO14853.1"/>
    <property type="molecule type" value="Genomic_DNA"/>
</dbReference>
<dbReference type="NCBIfam" id="NF033547">
    <property type="entry name" value="transpos_IS1595"/>
    <property type="match status" value="1"/>
</dbReference>
<gene>
    <name evidence="2" type="ORF">AUJ73_01575</name>
</gene>
<evidence type="ECO:0000259" key="1">
    <source>
        <dbReference type="SMART" id="SM01126"/>
    </source>
</evidence>
<dbReference type="InterPro" id="IPR053164">
    <property type="entry name" value="IS1016-like_transposase"/>
</dbReference>
<dbReference type="PANTHER" id="PTHR47163:SF2">
    <property type="entry name" value="SI:DKEY-17M8.2"/>
    <property type="match status" value="1"/>
</dbReference>
<dbReference type="SMART" id="SM01126">
    <property type="entry name" value="DDE_Tnp_IS1595"/>
    <property type="match status" value="1"/>
</dbReference>
<dbReference type="AlphaFoldDB" id="A0A1J4TW66"/>
<comment type="caution">
    <text evidence="2">The sequence shown here is derived from an EMBL/GenBank/DDBJ whole genome shotgun (WGS) entry which is preliminary data.</text>
</comment>
<evidence type="ECO:0000313" key="2">
    <source>
        <dbReference type="EMBL" id="OIO14853.1"/>
    </source>
</evidence>
<dbReference type="Pfam" id="PF12762">
    <property type="entry name" value="DDE_Tnp_IS1595"/>
    <property type="match status" value="1"/>
</dbReference>
<name>A0A1J4TW66_9BACT</name>
<organism evidence="2 3">
    <name type="scientific">Candidatus Gottesmanbacteria bacterium CG1_02_37_22</name>
    <dbReference type="NCBI Taxonomy" id="1805209"/>
    <lineage>
        <taxon>Bacteria</taxon>
        <taxon>Candidatus Gottesmaniibacteriota</taxon>
    </lineage>
</organism>
<protein>
    <recommendedName>
        <fullName evidence="1">ISXO2-like transposase domain-containing protein</fullName>
    </recommendedName>
</protein>
<proteinExistence type="predicted"/>
<reference evidence="2 3" key="1">
    <citation type="journal article" date="2016" name="Environ. Microbiol.">
        <title>Genomic resolution of a cold subsurface aquifer community provides metabolic insights for novel microbes adapted to high CO concentrations.</title>
        <authorList>
            <person name="Probst A.J."/>
            <person name="Castelle C.J."/>
            <person name="Singh A."/>
            <person name="Brown C.T."/>
            <person name="Anantharaman K."/>
            <person name="Sharon I."/>
            <person name="Hug L.A."/>
            <person name="Burstein D."/>
            <person name="Emerson J.B."/>
            <person name="Thomas B.C."/>
            <person name="Banfield J.F."/>
        </authorList>
    </citation>
    <scope>NUCLEOTIDE SEQUENCE [LARGE SCALE GENOMIC DNA]</scope>
    <source>
        <strain evidence="2">CG1_02_37_22</strain>
    </source>
</reference>
<sequence>MTRYICNHCGKRKFYNIRRGKKRCKSRGYEFKNRLGKLGLSRKKWRELIFWFLLEQPIRGIEKQTHISHYSTEKAVKILRMITTKDVPGIFSGTVEVDKTYLGGQKKNKRKSQLKKEPESRRGWGTAKQPVFGILTRKGKVFAKLVDDTEARDLLPIITKKVRTESNVYSDTWRAYTGLAAKGYVHRTVEHGEKEYVQKDNRKNHINGLEGFWGYLKRKLAAKGGIRRKYISLFLGEYVWRYNYRSLTIEKQRERLLKKVTDFSG</sequence>
<evidence type="ECO:0000313" key="3">
    <source>
        <dbReference type="Proteomes" id="UP000183120"/>
    </source>
</evidence>
<dbReference type="Proteomes" id="UP000183120">
    <property type="component" value="Unassembled WGS sequence"/>
</dbReference>
<dbReference type="PANTHER" id="PTHR47163">
    <property type="entry name" value="DDE_TNP_IS1595 DOMAIN-CONTAINING PROTEIN"/>
    <property type="match status" value="1"/>
</dbReference>
<accession>A0A1J4TW66</accession>
<dbReference type="InterPro" id="IPR024445">
    <property type="entry name" value="Tnp_ISXO2-like"/>
</dbReference>
<feature type="domain" description="ISXO2-like transposase" evidence="1">
    <location>
        <begin position="90"/>
        <end position="243"/>
    </location>
</feature>